<evidence type="ECO:0000313" key="2">
    <source>
        <dbReference type="Proteomes" id="UP000469125"/>
    </source>
</evidence>
<comment type="caution">
    <text evidence="1">The sequence shown here is derived from an EMBL/GenBank/DDBJ whole genome shotgun (WGS) entry which is preliminary data.</text>
</comment>
<dbReference type="Proteomes" id="UP000469125">
    <property type="component" value="Unassembled WGS sequence"/>
</dbReference>
<reference evidence="1 2" key="1">
    <citation type="submission" date="2019-11" db="EMBL/GenBank/DDBJ databases">
        <authorList>
            <person name="Li X."/>
        </authorList>
    </citation>
    <scope>NUCLEOTIDE SEQUENCE [LARGE SCALE GENOMIC DNA]</scope>
    <source>
        <strain evidence="1 2">L9</strain>
    </source>
</reference>
<dbReference type="EMBL" id="WOCA01000009">
    <property type="protein sequence ID" value="MUK89152.1"/>
    <property type="molecule type" value="Genomic_DNA"/>
</dbReference>
<protein>
    <submittedName>
        <fullName evidence="1">Uncharacterized protein</fullName>
    </submittedName>
</protein>
<evidence type="ECO:0000313" key="1">
    <source>
        <dbReference type="EMBL" id="MUK89152.1"/>
    </source>
</evidence>
<proteinExistence type="predicted"/>
<keyword evidence="2" id="KW-1185">Reference proteome</keyword>
<sequence length="102" mass="11479">MYGNDLYKEMEVSEQDKLIFNASELLKDNYDESKLSVRVVALQSLYMLEGEDEEYSKLKRHGVKSYSVKGVSVTFEGTNISPEVVSILGNPKNNKATVGRLI</sequence>
<dbReference type="AlphaFoldDB" id="A0A6N8FHK3"/>
<gene>
    <name evidence="1" type="ORF">GMD78_12290</name>
</gene>
<organism evidence="1 2">
    <name type="scientific">Ornithinibacillus caprae</name>
    <dbReference type="NCBI Taxonomy" id="2678566"/>
    <lineage>
        <taxon>Bacteria</taxon>
        <taxon>Bacillati</taxon>
        <taxon>Bacillota</taxon>
        <taxon>Bacilli</taxon>
        <taxon>Bacillales</taxon>
        <taxon>Bacillaceae</taxon>
        <taxon>Ornithinibacillus</taxon>
    </lineage>
</organism>
<accession>A0A6N8FHK3</accession>
<name>A0A6N8FHK3_9BACI</name>